<dbReference type="Proteomes" id="UP000001929">
    <property type="component" value="Chromosome"/>
</dbReference>
<gene>
    <name evidence="1" type="ordered locus">Rru_A0152</name>
</gene>
<dbReference type="STRING" id="269796.Rru_A0152"/>
<dbReference type="PROSITE" id="PS51257">
    <property type="entry name" value="PROKAR_LIPOPROTEIN"/>
    <property type="match status" value="1"/>
</dbReference>
<evidence type="ECO:0000313" key="1">
    <source>
        <dbReference type="EMBL" id="ABC20957.1"/>
    </source>
</evidence>
<protein>
    <recommendedName>
        <fullName evidence="3">Lipoprotein</fullName>
    </recommendedName>
</protein>
<evidence type="ECO:0000313" key="2">
    <source>
        <dbReference type="Proteomes" id="UP000001929"/>
    </source>
</evidence>
<organism evidence="1 2">
    <name type="scientific">Rhodospirillum rubrum (strain ATCC 11170 / ATH 1.1.1 / DSM 467 / LMG 4362 / NCIMB 8255 / S1)</name>
    <dbReference type="NCBI Taxonomy" id="269796"/>
    <lineage>
        <taxon>Bacteria</taxon>
        <taxon>Pseudomonadati</taxon>
        <taxon>Pseudomonadota</taxon>
        <taxon>Alphaproteobacteria</taxon>
        <taxon>Rhodospirillales</taxon>
        <taxon>Rhodospirillaceae</taxon>
        <taxon>Rhodospirillum</taxon>
    </lineage>
</organism>
<dbReference type="AlphaFoldDB" id="Q2RY38"/>
<dbReference type="HOGENOM" id="CLU_1853681_0_0_5"/>
<accession>Q2RY38</accession>
<dbReference type="eggNOG" id="ENOG5033B9P">
    <property type="taxonomic scope" value="Bacteria"/>
</dbReference>
<reference evidence="1 2" key="1">
    <citation type="journal article" date="2011" name="Stand. Genomic Sci.">
        <title>Complete genome sequence of Rhodospirillum rubrum type strain (S1).</title>
        <authorList>
            <person name="Munk A.C."/>
            <person name="Copeland A."/>
            <person name="Lucas S."/>
            <person name="Lapidus A."/>
            <person name="Del Rio T.G."/>
            <person name="Barry K."/>
            <person name="Detter J.C."/>
            <person name="Hammon N."/>
            <person name="Israni S."/>
            <person name="Pitluck S."/>
            <person name="Brettin T."/>
            <person name="Bruce D."/>
            <person name="Han C."/>
            <person name="Tapia R."/>
            <person name="Gilna P."/>
            <person name="Schmutz J."/>
            <person name="Larimer F."/>
            <person name="Land M."/>
            <person name="Kyrpides N.C."/>
            <person name="Mavromatis K."/>
            <person name="Richardson P."/>
            <person name="Rohde M."/>
            <person name="Goker M."/>
            <person name="Klenk H.P."/>
            <person name="Zhang Y."/>
            <person name="Roberts G.P."/>
            <person name="Reslewic S."/>
            <person name="Schwartz D.C."/>
        </authorList>
    </citation>
    <scope>NUCLEOTIDE SEQUENCE [LARGE SCALE GENOMIC DNA]</scope>
    <source>
        <strain evidence="2">ATCC 11170 / ATH 1.1.1 / DSM 467 / LMG 4362 / NCIMB 8255 / S1</strain>
    </source>
</reference>
<dbReference type="PATRIC" id="fig|269796.9.peg.207"/>
<dbReference type="EnsemblBacteria" id="ABC20957">
    <property type="protein sequence ID" value="ABC20957"/>
    <property type="gene ID" value="Rru_A0152"/>
</dbReference>
<sequence length="138" mass="14426">MIVGARPERTGLALWRRVAVFGGALVGLAACQSADGLGGRHGALPPLTVDSPSALIGRDDRGLRRVLGEPALLRRDGSAQVWQYRGRGCVLDFVLYEDGGRLGVAYAEARGRGGGAADPKACLRDVHHTASIGEVIAL</sequence>
<dbReference type="EMBL" id="CP000230">
    <property type="protein sequence ID" value="ABC20957.1"/>
    <property type="molecule type" value="Genomic_DNA"/>
</dbReference>
<proteinExistence type="predicted"/>
<evidence type="ECO:0008006" key="3">
    <source>
        <dbReference type="Google" id="ProtNLM"/>
    </source>
</evidence>
<name>Q2RY38_RHORT</name>
<keyword evidence="2" id="KW-1185">Reference proteome</keyword>
<dbReference type="KEGG" id="rru:Rru_A0152"/>